<dbReference type="RefSeq" id="WP_116493501.1">
    <property type="nucleotide sequence ID" value="NZ_QDFR01000002.1"/>
</dbReference>
<evidence type="ECO:0000313" key="2">
    <source>
        <dbReference type="EMBL" id="PVE55361.1"/>
    </source>
</evidence>
<gene>
    <name evidence="2" type="ORF">DC430_09190</name>
</gene>
<dbReference type="InterPro" id="IPR016181">
    <property type="entry name" value="Acyl_CoA_acyltransferase"/>
</dbReference>
<dbReference type="GO" id="GO:0016747">
    <property type="term" value="F:acyltransferase activity, transferring groups other than amino-acyl groups"/>
    <property type="evidence" value="ECO:0007669"/>
    <property type="project" value="InterPro"/>
</dbReference>
<name>A0AA92C5F2_RHIRH</name>
<dbReference type="Gene3D" id="3.40.630.30">
    <property type="match status" value="1"/>
</dbReference>
<dbReference type="AlphaFoldDB" id="A0AA92C5F2"/>
<reference evidence="2 3" key="1">
    <citation type="submission" date="2018-04" db="EMBL/GenBank/DDBJ databases">
        <authorList>
            <person name="Hagen T."/>
        </authorList>
    </citation>
    <scope>NUCLEOTIDE SEQUENCE [LARGE SCALE GENOMIC DNA]</scope>
    <source>
        <strain evidence="2 3">TPD7009</strain>
    </source>
</reference>
<evidence type="ECO:0000313" key="3">
    <source>
        <dbReference type="Proteomes" id="UP000244335"/>
    </source>
</evidence>
<evidence type="ECO:0000259" key="1">
    <source>
        <dbReference type="PROSITE" id="PS51186"/>
    </source>
</evidence>
<dbReference type="Proteomes" id="UP000244335">
    <property type="component" value="Unassembled WGS sequence"/>
</dbReference>
<accession>A0AA92C5F2</accession>
<dbReference type="EMBL" id="QDFR01000002">
    <property type="protein sequence ID" value="PVE55361.1"/>
    <property type="molecule type" value="Genomic_DNA"/>
</dbReference>
<dbReference type="SUPFAM" id="SSF55729">
    <property type="entry name" value="Acyl-CoA N-acyltransferases (Nat)"/>
    <property type="match status" value="1"/>
</dbReference>
<dbReference type="Pfam" id="PF00583">
    <property type="entry name" value="Acetyltransf_1"/>
    <property type="match status" value="1"/>
</dbReference>
<dbReference type="InterPro" id="IPR000182">
    <property type="entry name" value="GNAT_dom"/>
</dbReference>
<comment type="caution">
    <text evidence="2">The sequence shown here is derived from an EMBL/GenBank/DDBJ whole genome shotgun (WGS) entry which is preliminary data.</text>
</comment>
<proteinExistence type="predicted"/>
<organism evidence="2 3">
    <name type="scientific">Rhizobium rhizogenes</name>
    <name type="common">Agrobacterium rhizogenes</name>
    <dbReference type="NCBI Taxonomy" id="359"/>
    <lineage>
        <taxon>Bacteria</taxon>
        <taxon>Pseudomonadati</taxon>
        <taxon>Pseudomonadota</taxon>
        <taxon>Alphaproteobacteria</taxon>
        <taxon>Hyphomicrobiales</taxon>
        <taxon>Rhizobiaceae</taxon>
        <taxon>Rhizobium/Agrobacterium group</taxon>
        <taxon>Rhizobium</taxon>
    </lineage>
</organism>
<dbReference type="PROSITE" id="PS51186">
    <property type="entry name" value="GNAT"/>
    <property type="match status" value="1"/>
</dbReference>
<protein>
    <recommendedName>
        <fullName evidence="1">N-acetyltransferase domain-containing protein</fullName>
    </recommendedName>
</protein>
<sequence length="65" mass="7315">MLAALNQARISGLIRVQLSVHADNTRAIALYEKTGFIREGIQRRSVLIDGRFIDTVNMALMLDEQ</sequence>
<feature type="domain" description="N-acetyltransferase" evidence="1">
    <location>
        <begin position="1"/>
        <end position="63"/>
    </location>
</feature>